<evidence type="ECO:0000313" key="2">
    <source>
        <dbReference type="Proteomes" id="UP000018719"/>
    </source>
</evidence>
<dbReference type="RefSeq" id="WP_010412319.1">
    <property type="nucleotide sequence ID" value="NZ_AHMM02000006.1"/>
</dbReference>
<dbReference type="EMBL" id="AHMM02000006">
    <property type="protein sequence ID" value="EQA38760.1"/>
    <property type="molecule type" value="Genomic_DNA"/>
</dbReference>
<reference evidence="1 2" key="1">
    <citation type="submission" date="2013-05" db="EMBL/GenBank/DDBJ databases">
        <authorList>
            <person name="Harkins D.M."/>
            <person name="Durkin A.S."/>
            <person name="Brinkac L.M."/>
            <person name="Haft D.H."/>
            <person name="Selengut J.D."/>
            <person name="Sanka R."/>
            <person name="DePew J."/>
            <person name="Purushe J."/>
            <person name="Hartskeerl R.A."/>
            <person name="Ahmed A."/>
            <person name="van der Linden H."/>
            <person name="Goris M.G.A."/>
            <person name="Vinetz J.M."/>
            <person name="Sutton G.G."/>
            <person name="Nierman W.C."/>
            <person name="Fouts D.E."/>
        </authorList>
    </citation>
    <scope>NUCLEOTIDE SEQUENCE [LARGE SCALE GENOMIC DNA]</scope>
    <source>
        <strain evidence="1 2">10</strain>
    </source>
</reference>
<comment type="caution">
    <text evidence="1">The sequence shown here is derived from an EMBL/GenBank/DDBJ whole genome shotgun (WGS) entry which is preliminary data.</text>
</comment>
<accession>V6HPG7</accession>
<dbReference type="AlphaFoldDB" id="V6HPG7"/>
<evidence type="ECO:0000313" key="1">
    <source>
        <dbReference type="EMBL" id="EQA38760.1"/>
    </source>
</evidence>
<proteinExistence type="predicted"/>
<dbReference type="Proteomes" id="UP000018719">
    <property type="component" value="Unassembled WGS sequence"/>
</dbReference>
<organism evidence="1 2">
    <name type="scientific">Leptospira inadai serovar Lyme str. 10</name>
    <dbReference type="NCBI Taxonomy" id="1049790"/>
    <lineage>
        <taxon>Bacteria</taxon>
        <taxon>Pseudomonadati</taxon>
        <taxon>Spirochaetota</taxon>
        <taxon>Spirochaetia</taxon>
        <taxon>Leptospirales</taxon>
        <taxon>Leptospiraceae</taxon>
        <taxon>Leptospira</taxon>
    </lineage>
</organism>
<protein>
    <submittedName>
        <fullName evidence="1">Uncharacterized protein</fullName>
    </submittedName>
</protein>
<gene>
    <name evidence="1" type="ORF">LEP1GSC047_2306</name>
</gene>
<name>V6HPG7_9LEPT</name>
<sequence>MKKNLNSKFWKKIVSLFFSESVPAANRKLESALELTAINIRTLRAFEDIFASDWKSFQVGDILRQYETITGYVIPKNQIVIVTKVYETPKTKIERHSGVVRTVHGWIICHAIDGMIELEVDFRFFRKSSGSIHAFKNGKDFPNYGIYDSSDRSNA</sequence>